<dbReference type="OrthoDB" id="4037327at2759"/>
<accession>A0A1Q3AKY3</accession>
<evidence type="ECO:0000313" key="2">
    <source>
        <dbReference type="EMBL" id="GAV56426.1"/>
    </source>
</evidence>
<name>A0A1Q3AKY3_ZYGRO</name>
<proteinExistence type="predicted"/>
<keyword evidence="1" id="KW-1133">Transmembrane helix</keyword>
<keyword evidence="1" id="KW-0812">Transmembrane</keyword>
<protein>
    <submittedName>
        <fullName evidence="2">Uncharacterized protein</fullName>
    </submittedName>
</protein>
<dbReference type="InterPro" id="IPR001142">
    <property type="entry name" value="DUP/COS"/>
</dbReference>
<feature type="transmembrane region" description="Helical" evidence="1">
    <location>
        <begin position="7"/>
        <end position="26"/>
    </location>
</feature>
<sequence length="151" mass="17836">MHYKRFYKGFVVHVMFILCSSVFLYILEENPIGKVFWVVYPILTIHSIYKGQDRLKYRLLDVTQRVKFLAIITYFMPNGSLDKWDQVAQYMNQYFHSEGAWKRPQENFYDGKECLNFYKTEFEPLAAGSKERPFIGLRGVVAETNKVLGLP</sequence>
<comment type="caution">
    <text evidence="2">The sequence shown here is derived from an EMBL/GenBank/DDBJ whole genome shotgun (WGS) entry which is preliminary data.</text>
</comment>
<gene>
    <name evidence="2" type="ORF">ZYGR_0BQ00140</name>
</gene>
<dbReference type="EMBL" id="BDGX01000069">
    <property type="protein sequence ID" value="GAV56426.1"/>
    <property type="molecule type" value="Genomic_DNA"/>
</dbReference>
<keyword evidence="1" id="KW-0472">Membrane</keyword>
<dbReference type="AlphaFoldDB" id="A0A1Q3AKY3"/>
<feature type="transmembrane region" description="Helical" evidence="1">
    <location>
        <begin position="32"/>
        <end position="49"/>
    </location>
</feature>
<dbReference type="Pfam" id="PF00674">
    <property type="entry name" value="DUP"/>
    <property type="match status" value="1"/>
</dbReference>
<reference evidence="2 3" key="1">
    <citation type="submission" date="2016-08" db="EMBL/GenBank/DDBJ databases">
        <title>Draft genome sequence of allopolyploid Zygosaccharomyces rouxii.</title>
        <authorList>
            <person name="Watanabe J."/>
            <person name="Uehara K."/>
            <person name="Mogi Y."/>
            <person name="Tsukioka Y."/>
        </authorList>
    </citation>
    <scope>NUCLEOTIDE SEQUENCE [LARGE SCALE GENOMIC DNA]</scope>
    <source>
        <strain evidence="2 3">NBRC 110957</strain>
    </source>
</reference>
<organism evidence="2 3">
    <name type="scientific">Zygosaccharomyces rouxii</name>
    <dbReference type="NCBI Taxonomy" id="4956"/>
    <lineage>
        <taxon>Eukaryota</taxon>
        <taxon>Fungi</taxon>
        <taxon>Dikarya</taxon>
        <taxon>Ascomycota</taxon>
        <taxon>Saccharomycotina</taxon>
        <taxon>Saccharomycetes</taxon>
        <taxon>Saccharomycetales</taxon>
        <taxon>Saccharomycetaceae</taxon>
        <taxon>Zygosaccharomyces</taxon>
    </lineage>
</organism>
<evidence type="ECO:0000313" key="3">
    <source>
        <dbReference type="Proteomes" id="UP000187013"/>
    </source>
</evidence>
<dbReference type="Proteomes" id="UP000187013">
    <property type="component" value="Unassembled WGS sequence"/>
</dbReference>
<evidence type="ECO:0000256" key="1">
    <source>
        <dbReference type="SAM" id="Phobius"/>
    </source>
</evidence>